<feature type="transmembrane region" description="Helical" evidence="6">
    <location>
        <begin position="398"/>
        <end position="414"/>
    </location>
</feature>
<feature type="transmembrane region" description="Helical" evidence="6">
    <location>
        <begin position="126"/>
        <end position="148"/>
    </location>
</feature>
<evidence type="ECO:0000256" key="1">
    <source>
        <dbReference type="ARBA" id="ARBA00004141"/>
    </source>
</evidence>
<feature type="transmembrane region" description="Helical" evidence="6">
    <location>
        <begin position="334"/>
        <end position="353"/>
    </location>
</feature>
<organism evidence="7 8">
    <name type="scientific">Marinomonas pollencensis</name>
    <dbReference type="NCBI Taxonomy" id="491954"/>
    <lineage>
        <taxon>Bacteria</taxon>
        <taxon>Pseudomonadati</taxon>
        <taxon>Pseudomonadota</taxon>
        <taxon>Gammaproteobacteria</taxon>
        <taxon>Oceanospirillales</taxon>
        <taxon>Oceanospirillaceae</taxon>
        <taxon>Marinomonas</taxon>
    </lineage>
</organism>
<reference evidence="7 8" key="1">
    <citation type="submission" date="2018-08" db="EMBL/GenBank/DDBJ databases">
        <title>Genomic Encyclopedia of Type Strains, Phase III (KMG-III): the genomes of soil and plant-associated and newly described type strains.</title>
        <authorList>
            <person name="Whitman W."/>
        </authorList>
    </citation>
    <scope>NUCLEOTIDE SEQUENCE [LARGE SCALE GENOMIC DNA]</scope>
    <source>
        <strain evidence="7 8">CECT 7375</strain>
    </source>
</reference>
<dbReference type="RefSeq" id="WP_115896020.1">
    <property type="nucleotide sequence ID" value="NZ_QUNG01000001.1"/>
</dbReference>
<feature type="transmembrane region" description="Helical" evidence="6">
    <location>
        <begin position="85"/>
        <end position="106"/>
    </location>
</feature>
<feature type="transmembrane region" description="Helical" evidence="6">
    <location>
        <begin position="288"/>
        <end position="306"/>
    </location>
</feature>
<keyword evidence="2 6" id="KW-0813">Transport</keyword>
<evidence type="ECO:0000256" key="6">
    <source>
        <dbReference type="RuleBase" id="RU363058"/>
    </source>
</evidence>
<evidence type="ECO:0000313" key="8">
    <source>
        <dbReference type="Proteomes" id="UP000256542"/>
    </source>
</evidence>
<evidence type="ECO:0000313" key="7">
    <source>
        <dbReference type="EMBL" id="REG86776.1"/>
    </source>
</evidence>
<protein>
    <recommendedName>
        <fullName evidence="6">Phosphate transporter</fullName>
    </recommendedName>
</protein>
<keyword evidence="5 6" id="KW-0472">Membrane</keyword>
<dbReference type="AlphaFoldDB" id="A0A3E0DTR2"/>
<dbReference type="PANTHER" id="PTHR11101:SF80">
    <property type="entry name" value="PHOSPHATE TRANSPORTER"/>
    <property type="match status" value="1"/>
</dbReference>
<sequence length="524" mass="54830">MDLTNNPKEETTLWGGSEFIRILLAAAFIFIAGFYASWQGIGVSNLSILAIAAAIGAYMAVNIGANDVANNVGPAVGSKALSMTGAILIAALFEAAGALIAGGNVVGTIKKGIINPDAIADAETFIWLMMAALLAGAIWLNLATYLGAPVSTTHSIVGGVLGAGIAAGGWDIANWSQLLAIVASWVISPVLGGVIAALFLIYIKRSITYKNDMIAAAQKTVPLLVGLMVWAFSTYLILKGLKHLWKLDIITAGLIGFAIALTAYFLVRPMVDKAAASLQNNKDAVNSLFTIPLIVSAALLSFAHGANDVANSIGPLAAINDALMTGSVASKASIPLWVMAVGGIGIAIGLALFGPKLIRTVGSEITELDKTRAFCVAMAASITVIIASQLGLPVSSTHIAVGGIFGVGFLREYLKQSYDKKIAAIIKHSKDAGFGVDETQSFVTRFTEADVDQKRLILKELKQASSNSPISKEERKGLKKATKKELVKRSALIRIAAAWVITVPASAVLAAMLFYMLLGFSVSR</sequence>
<feature type="transmembrane region" description="Helical" evidence="6">
    <location>
        <begin position="244"/>
        <end position="267"/>
    </location>
</feature>
<evidence type="ECO:0000256" key="3">
    <source>
        <dbReference type="ARBA" id="ARBA00022692"/>
    </source>
</evidence>
<dbReference type="InterPro" id="IPR001204">
    <property type="entry name" value="Phos_transporter"/>
</dbReference>
<comment type="similarity">
    <text evidence="6">Belongs to the inorganic phosphate transporter (PiT) (TC 2.A.20) family.</text>
</comment>
<keyword evidence="4 6" id="KW-1133">Transmembrane helix</keyword>
<dbReference type="GO" id="GO:0005315">
    <property type="term" value="F:phosphate transmembrane transporter activity"/>
    <property type="evidence" value="ECO:0007669"/>
    <property type="project" value="InterPro"/>
</dbReference>
<feature type="transmembrane region" description="Helical" evidence="6">
    <location>
        <begin position="20"/>
        <end position="38"/>
    </location>
</feature>
<proteinExistence type="inferred from homology"/>
<feature type="transmembrane region" description="Helical" evidence="6">
    <location>
        <begin position="178"/>
        <end position="201"/>
    </location>
</feature>
<dbReference type="Proteomes" id="UP000256542">
    <property type="component" value="Unassembled WGS sequence"/>
</dbReference>
<keyword evidence="8" id="KW-1185">Reference proteome</keyword>
<feature type="transmembrane region" description="Helical" evidence="6">
    <location>
        <begin position="221"/>
        <end position="238"/>
    </location>
</feature>
<keyword evidence="3 6" id="KW-0812">Transmembrane</keyword>
<dbReference type="OrthoDB" id="9779554at2"/>
<accession>A0A3E0DTR2</accession>
<evidence type="ECO:0000256" key="2">
    <source>
        <dbReference type="ARBA" id="ARBA00022448"/>
    </source>
</evidence>
<feature type="transmembrane region" description="Helical" evidence="6">
    <location>
        <begin position="373"/>
        <end position="392"/>
    </location>
</feature>
<keyword evidence="6" id="KW-0592">Phosphate transport</keyword>
<evidence type="ECO:0000256" key="5">
    <source>
        <dbReference type="ARBA" id="ARBA00023136"/>
    </source>
</evidence>
<gene>
    <name evidence="7" type="ORF">DFP81_101344</name>
</gene>
<dbReference type="EMBL" id="QUNG01000001">
    <property type="protein sequence ID" value="REG86776.1"/>
    <property type="molecule type" value="Genomic_DNA"/>
</dbReference>
<dbReference type="GO" id="GO:0035435">
    <property type="term" value="P:phosphate ion transmembrane transport"/>
    <property type="evidence" value="ECO:0007669"/>
    <property type="project" value="TreeGrafter"/>
</dbReference>
<dbReference type="GO" id="GO:0016020">
    <property type="term" value="C:membrane"/>
    <property type="evidence" value="ECO:0007669"/>
    <property type="project" value="UniProtKB-SubCell"/>
</dbReference>
<feature type="transmembrane region" description="Helical" evidence="6">
    <location>
        <begin position="45"/>
        <end position="65"/>
    </location>
</feature>
<comment type="caution">
    <text evidence="7">The sequence shown here is derived from an EMBL/GenBank/DDBJ whole genome shotgun (WGS) entry which is preliminary data.</text>
</comment>
<name>A0A3E0DTR2_9GAMM</name>
<feature type="transmembrane region" description="Helical" evidence="6">
    <location>
        <begin position="491"/>
        <end position="518"/>
    </location>
</feature>
<comment type="subcellular location">
    <subcellularLocation>
        <location evidence="1 6">Membrane</location>
        <topology evidence="1 6">Multi-pass membrane protein</topology>
    </subcellularLocation>
</comment>
<dbReference type="Pfam" id="PF01384">
    <property type="entry name" value="PHO4"/>
    <property type="match status" value="1"/>
</dbReference>
<dbReference type="PANTHER" id="PTHR11101">
    <property type="entry name" value="PHOSPHATE TRANSPORTER"/>
    <property type="match status" value="1"/>
</dbReference>
<evidence type="ECO:0000256" key="4">
    <source>
        <dbReference type="ARBA" id="ARBA00022989"/>
    </source>
</evidence>